<sequence length="779" mass="89376">MDFVKYETVPRKSSRNKRRKLCFIIVFVLLGILCLCCFFAGIALIAEARRKRTTDESQPSKQSGCDYSEEAMRVGLDDLFEKAQNKYFELYPNKIYGKPDVSPEEVKKKYRSYDPTPANLKLIADEATKIRDEIEKTPINMDKLTLREKRGVAQLLHWAKHAFPFMLPYGYDYYIGDWMMGPDIFCWFPICMVPTEVGTALKHFKPFTVIDVELLRDKFKELENTFKQFVENMKLGVEAGMVRTIEECKAGLDGLKNNYKDVALKGPSGIYEASFIKPVLTADFIKNMTNDEKQKWEDKHGKSVSESLREYALEYVGKPIDNMLKFIETDQIPHCAPDSVSTGLGSLPLLYVYENGVRTSKETTQKLPSGEKLNGRDSYIKLLAHFTTNSKTPDEIYTLGEKMRDKLYNELLELAKKITKNTDQEQAKTAFKRLISESSQYYNDGAIPANESDANAHKVCSSVKDAKKYCPKRFAAMNKWFAHSKEIMATLDYETADLFYFTGPYHSTPNCPIKLDIDFNPSSGVPFYMSSDKDCSSVASYNIPFFLERPGPRYEAVSLAAHEARPGHHTQMQGYIEQFSDSCKGPISWIADNTLYLTFTEGWALYCENPLIPEHTTVYETDPISKYGMLKWQIWRALRLMMDTGLHSKGRNRAWALKLFEDYAWDTSDVAVKEVTRYQSIPGQAVTYMIGQLAIMKFRDKANNTLNEQFNIKEFHYQVLRQGPSPLRYLEEVIDKYISCVQDKKEKGCDEVMKPPASKSYGSQRRSVLEGMQLSPWVM</sequence>
<dbReference type="Pfam" id="PF05960">
    <property type="entry name" value="DUF885"/>
    <property type="match status" value="1"/>
</dbReference>
<dbReference type="Proteomes" id="UP000225706">
    <property type="component" value="Unassembled WGS sequence"/>
</dbReference>
<protein>
    <recommendedName>
        <fullName evidence="4">DUF885 domain-containing protein</fullName>
    </recommendedName>
</protein>
<evidence type="ECO:0000313" key="3">
    <source>
        <dbReference type="Proteomes" id="UP000225706"/>
    </source>
</evidence>
<reference evidence="3" key="1">
    <citation type="journal article" date="2017" name="bioRxiv">
        <title>Comparative analysis of the genomes of Stylophora pistillata and Acropora digitifera provides evidence for extensive differences between species of corals.</title>
        <authorList>
            <person name="Voolstra C.R."/>
            <person name="Li Y."/>
            <person name="Liew Y.J."/>
            <person name="Baumgarten S."/>
            <person name="Zoccola D."/>
            <person name="Flot J.-F."/>
            <person name="Tambutte S."/>
            <person name="Allemand D."/>
            <person name="Aranda M."/>
        </authorList>
    </citation>
    <scope>NUCLEOTIDE SEQUENCE [LARGE SCALE GENOMIC DNA]</scope>
</reference>
<feature type="transmembrane region" description="Helical" evidence="1">
    <location>
        <begin position="21"/>
        <end position="46"/>
    </location>
</feature>
<dbReference type="AlphaFoldDB" id="A0A2B4S7E4"/>
<evidence type="ECO:0008006" key="4">
    <source>
        <dbReference type="Google" id="ProtNLM"/>
    </source>
</evidence>
<dbReference type="EMBL" id="LSMT01000176">
    <property type="protein sequence ID" value="PFX24432.1"/>
    <property type="molecule type" value="Genomic_DNA"/>
</dbReference>
<dbReference type="InterPro" id="IPR010281">
    <property type="entry name" value="DUF885"/>
</dbReference>
<evidence type="ECO:0000256" key="1">
    <source>
        <dbReference type="SAM" id="Phobius"/>
    </source>
</evidence>
<comment type="caution">
    <text evidence="2">The sequence shown here is derived from an EMBL/GenBank/DDBJ whole genome shotgun (WGS) entry which is preliminary data.</text>
</comment>
<dbReference type="PANTHER" id="PTHR33361">
    <property type="entry name" value="GLR0591 PROTEIN"/>
    <property type="match status" value="1"/>
</dbReference>
<accession>A0A2B4S7E4</accession>
<proteinExistence type="predicted"/>
<name>A0A2B4S7E4_STYPI</name>
<keyword evidence="1" id="KW-0472">Membrane</keyword>
<keyword evidence="1" id="KW-0812">Transmembrane</keyword>
<evidence type="ECO:0000313" key="2">
    <source>
        <dbReference type="EMBL" id="PFX24432.1"/>
    </source>
</evidence>
<dbReference type="OrthoDB" id="5961428at2759"/>
<dbReference type="PANTHER" id="PTHR33361:SF2">
    <property type="entry name" value="DUF885 DOMAIN-CONTAINING PROTEIN"/>
    <property type="match status" value="1"/>
</dbReference>
<gene>
    <name evidence="2" type="ORF">AWC38_SpisGene10956</name>
</gene>
<organism evidence="2 3">
    <name type="scientific">Stylophora pistillata</name>
    <name type="common">Smooth cauliflower coral</name>
    <dbReference type="NCBI Taxonomy" id="50429"/>
    <lineage>
        <taxon>Eukaryota</taxon>
        <taxon>Metazoa</taxon>
        <taxon>Cnidaria</taxon>
        <taxon>Anthozoa</taxon>
        <taxon>Hexacorallia</taxon>
        <taxon>Scleractinia</taxon>
        <taxon>Astrocoeniina</taxon>
        <taxon>Pocilloporidae</taxon>
        <taxon>Stylophora</taxon>
    </lineage>
</organism>
<keyword evidence="3" id="KW-1185">Reference proteome</keyword>
<keyword evidence="1" id="KW-1133">Transmembrane helix</keyword>